<dbReference type="EMBL" id="DF157371">
    <property type="protein sequence ID" value="GAB69580.1"/>
    <property type="molecule type" value="Genomic_DNA"/>
</dbReference>
<dbReference type="OMA" id="WCNENDF"/>
<name>K6V2S1_PLACD</name>
<proteinExistence type="predicted"/>
<keyword evidence="1" id="KW-1133">Transmembrane helix</keyword>
<sequence>ELILRKLNSYKLYDELNKHEVHSKYFHYCNYSKREFSKYDGIYQLCGRFARNLKEISTILNDTKDNIERCRYLNFWTNDQIRKMLYSQHNVQPDAMNSIVRRFSSVSNFVNKESSQNQCNYYYKRNISLDLWKKWKDLYDYIKNKNNIQNLMNSDNELWEVCPKYYSYIEGIYNNYKEECCQERSGNCPYSLDFQEWCNENDFLTKLECVQPTEIDKFPAGDANVIRAKRGAEIEEEKEEEGKNDAVISNSTGTLIGTFLGFVILLITIYRFTPLGSWINTKIFRKNKLMENMKRNERELLLNSSGKGEINFDNKSYHIMYNSDHNE</sequence>
<feature type="transmembrane region" description="Helical" evidence="1">
    <location>
        <begin position="253"/>
        <end position="272"/>
    </location>
</feature>
<feature type="non-terminal residue" evidence="2">
    <location>
        <position position="1"/>
    </location>
</feature>
<dbReference type="AlphaFoldDB" id="K6V2S1"/>
<protein>
    <submittedName>
        <fullName evidence="2">CYIR protein</fullName>
    </submittedName>
</protein>
<dbReference type="VEuPathDB" id="PlasmoDB:PCYB_003290"/>
<evidence type="ECO:0000313" key="2">
    <source>
        <dbReference type="EMBL" id="GAB69580.1"/>
    </source>
</evidence>
<dbReference type="KEGG" id="pcy:PCYB_003290"/>
<keyword evidence="3" id="KW-1185">Reference proteome</keyword>
<dbReference type="OrthoDB" id="381445at2759"/>
<gene>
    <name evidence="2" type="ORF">PCYB_003290</name>
</gene>
<dbReference type="GeneID" id="14696122"/>
<dbReference type="RefSeq" id="XP_004227798.1">
    <property type="nucleotide sequence ID" value="XM_004227750.1"/>
</dbReference>
<reference evidence="2 3" key="1">
    <citation type="journal article" date="2012" name="Nat. Genet.">
        <title>Plasmodium cynomolgi genome sequences provide insight into Plasmodium vivax and the monkey malaria clade.</title>
        <authorList>
            <person name="Tachibana S."/>
            <person name="Sullivan S.A."/>
            <person name="Kawai S."/>
            <person name="Nakamura S."/>
            <person name="Kim H.R."/>
            <person name="Goto N."/>
            <person name="Arisue N."/>
            <person name="Palacpac N.M.Q."/>
            <person name="Honma H."/>
            <person name="Yagi M."/>
            <person name="Tougan T."/>
            <person name="Katakai Y."/>
            <person name="Kaneko O."/>
            <person name="Mita T."/>
            <person name="Kita K."/>
            <person name="Yasutomi Y."/>
            <person name="Sutton P.L."/>
            <person name="Shakhbatyan R."/>
            <person name="Horii T."/>
            <person name="Yasunaga T."/>
            <person name="Barnwell J.W."/>
            <person name="Escalante A.A."/>
            <person name="Carlton J.M."/>
            <person name="Tanabe K."/>
        </authorList>
    </citation>
    <scope>NUCLEOTIDE SEQUENCE [LARGE SCALE GENOMIC DNA]</scope>
    <source>
        <strain evidence="2 3">B</strain>
    </source>
</reference>
<dbReference type="Pfam" id="PF05795">
    <property type="entry name" value="Plasmodium_Vir"/>
    <property type="match status" value="1"/>
</dbReference>
<dbReference type="InterPro" id="IPR008780">
    <property type="entry name" value="Plasmodium_Vir"/>
</dbReference>
<keyword evidence="1" id="KW-0812">Transmembrane</keyword>
<organism evidence="2 3">
    <name type="scientific">Plasmodium cynomolgi (strain B)</name>
    <dbReference type="NCBI Taxonomy" id="1120755"/>
    <lineage>
        <taxon>Eukaryota</taxon>
        <taxon>Sar</taxon>
        <taxon>Alveolata</taxon>
        <taxon>Apicomplexa</taxon>
        <taxon>Aconoidasida</taxon>
        <taxon>Haemosporida</taxon>
        <taxon>Plasmodiidae</taxon>
        <taxon>Plasmodium</taxon>
        <taxon>Plasmodium (Plasmodium)</taxon>
    </lineage>
</organism>
<keyword evidence="1" id="KW-0472">Membrane</keyword>
<dbReference type="Proteomes" id="UP000006319">
    <property type="component" value="Unassembled WGS sequence"/>
</dbReference>
<evidence type="ECO:0000313" key="3">
    <source>
        <dbReference type="Proteomes" id="UP000006319"/>
    </source>
</evidence>
<evidence type="ECO:0000256" key="1">
    <source>
        <dbReference type="SAM" id="Phobius"/>
    </source>
</evidence>
<accession>K6V2S1</accession>